<evidence type="ECO:0000256" key="1">
    <source>
        <dbReference type="ARBA" id="ARBA00022737"/>
    </source>
</evidence>
<dbReference type="Proteomes" id="UP001371305">
    <property type="component" value="Unassembled WGS sequence"/>
</dbReference>
<evidence type="ECO:0000256" key="2">
    <source>
        <dbReference type="ARBA" id="ARBA00022803"/>
    </source>
</evidence>
<protein>
    <submittedName>
        <fullName evidence="5">Tetratricopeptide repeat protein</fullName>
    </submittedName>
</protein>
<evidence type="ECO:0000313" key="6">
    <source>
        <dbReference type="Proteomes" id="UP001371305"/>
    </source>
</evidence>
<evidence type="ECO:0000313" key="5">
    <source>
        <dbReference type="EMBL" id="MEK7953323.1"/>
    </source>
</evidence>
<feature type="region of interest" description="Disordered" evidence="3">
    <location>
        <begin position="922"/>
        <end position="955"/>
    </location>
</feature>
<dbReference type="SMART" id="SM00028">
    <property type="entry name" value="TPR"/>
    <property type="match status" value="7"/>
</dbReference>
<dbReference type="Pfam" id="PF13176">
    <property type="entry name" value="TPR_7"/>
    <property type="match status" value="1"/>
</dbReference>
<dbReference type="Gene3D" id="1.25.40.10">
    <property type="entry name" value="Tetratricopeptide repeat domain"/>
    <property type="match status" value="3"/>
</dbReference>
<dbReference type="Pfam" id="PF13432">
    <property type="entry name" value="TPR_16"/>
    <property type="match status" value="4"/>
</dbReference>
<evidence type="ECO:0000256" key="4">
    <source>
        <dbReference type="SAM" id="SignalP"/>
    </source>
</evidence>
<keyword evidence="6" id="KW-1185">Reference proteome</keyword>
<keyword evidence="2" id="KW-0802">TPR repeat</keyword>
<dbReference type="Pfam" id="PF13174">
    <property type="entry name" value="TPR_6"/>
    <property type="match status" value="2"/>
</dbReference>
<feature type="chain" id="PRO_5046276814" evidence="4">
    <location>
        <begin position="26"/>
        <end position="955"/>
    </location>
</feature>
<sequence length="955" mass="104811">MPVPRKAIALLLATAPLLPAQQAPAPAPAAAAAEVSDLTTKALAEMEADHWEEALKLLTGCVAQHDAKALELYGPSFGVTWYRKGICELRLKRWDDAAKSFEICYNKYPNPRGNGTADSGNLYNKRALLRWGEAAQGAAKYEEAIRLFNKFMEERDKTRDDEFNPGSHYLNLAICHFRLGDLAEGLESLETVLQNKPRFRAPDSGIIAAFQAFVEASIAKRDEKPLLSFLERYRSGIILEPFEMEPYGGLFLKLASDAMAADMDGAALVLCQVVPPSDVMSADLRSRLERLGNRTEVKELTRTVSKVKLQASLDALSKQRTDGEPLEVAQLGLIAVIHEKRGNTRGALASYRQLEEYYPKTAKREDHLFHLVRTTAAVGDPVSECGELFLKDFPNSKHLPAVRRLLLSSLFQAGDYENSVRVAGELLPKLTEGSPEHDQALFVLAASHYHLGHHDQARPLLDKHVEKYPKSAQHQAACYFQASARARLRQWPEAAEALDKFLADDPGPYLPFALYDRASCHLAQDQQVEAFEKLSRLEKEFPETEALDAALVLKGRILERDGKTDDAVAAYKKALDASEHREHAEVATEALCQLVTLIGAKPEAATYADRFWKAYATSPLRLRMAVAQIDALTAAGRDEEALARLRECITPTEVPGLQEAIDHYAAAYAAKHGLEELQQHFSTFPGFDPANKAASARLRIALIGEAEKQTGEPAAARVKALYQELKSGFAPADLSAATLVRLGDHLRLKTSAPRQALPYYEEALARPDTSLHVAARFGRAAVLATGSAEEKARAIDDFKHVANDASDEAVKDLARYRIAETQLAAGDAGQAAETARQYLALEGARLAPEANLLLGESYEALGKPAEALASYRDVWSTWQDTIRISAPAMLAWLELSVKQAKPADALREPAMNYLIRTKPALGNSSEAEKASWQEVEARVATLGSPAPPPAKEEKP</sequence>
<comment type="caution">
    <text evidence="5">The sequence shown here is derived from an EMBL/GenBank/DDBJ whole genome shotgun (WGS) entry which is preliminary data.</text>
</comment>
<accession>A0ABU9AZX3</accession>
<dbReference type="PANTHER" id="PTHR44943:SF8">
    <property type="entry name" value="TPR REPEAT-CONTAINING PROTEIN MJ0263"/>
    <property type="match status" value="1"/>
</dbReference>
<dbReference type="InterPro" id="IPR011990">
    <property type="entry name" value="TPR-like_helical_dom_sf"/>
</dbReference>
<reference evidence="5 6" key="1">
    <citation type="submission" date="2024-04" db="EMBL/GenBank/DDBJ databases">
        <title>Luteolibacter sp. isolated from soil.</title>
        <authorList>
            <person name="An J."/>
        </authorList>
    </citation>
    <scope>NUCLEOTIDE SEQUENCE [LARGE SCALE GENOMIC DNA]</scope>
    <source>
        <strain evidence="5 6">Y139</strain>
    </source>
</reference>
<dbReference type="InterPro" id="IPR019734">
    <property type="entry name" value="TPR_rpt"/>
</dbReference>
<dbReference type="SUPFAM" id="SSF48452">
    <property type="entry name" value="TPR-like"/>
    <property type="match status" value="4"/>
</dbReference>
<evidence type="ECO:0000256" key="3">
    <source>
        <dbReference type="SAM" id="MobiDB-lite"/>
    </source>
</evidence>
<name>A0ABU9AZX3_9BACT</name>
<organism evidence="5 6">
    <name type="scientific">Luteolibacter soli</name>
    <dbReference type="NCBI Taxonomy" id="3135280"/>
    <lineage>
        <taxon>Bacteria</taxon>
        <taxon>Pseudomonadati</taxon>
        <taxon>Verrucomicrobiota</taxon>
        <taxon>Verrucomicrobiia</taxon>
        <taxon>Verrucomicrobiales</taxon>
        <taxon>Verrucomicrobiaceae</taxon>
        <taxon>Luteolibacter</taxon>
    </lineage>
</organism>
<keyword evidence="1" id="KW-0677">Repeat</keyword>
<dbReference type="PANTHER" id="PTHR44943">
    <property type="entry name" value="CELLULOSE SYNTHASE OPERON PROTEIN C"/>
    <property type="match status" value="1"/>
</dbReference>
<dbReference type="EMBL" id="JBBUKT010000011">
    <property type="protein sequence ID" value="MEK7953323.1"/>
    <property type="molecule type" value="Genomic_DNA"/>
</dbReference>
<proteinExistence type="predicted"/>
<dbReference type="InterPro" id="IPR051685">
    <property type="entry name" value="Ycf3/AcsC/BcsC/TPR_MFPF"/>
</dbReference>
<feature type="compositionally biased region" description="Basic and acidic residues" evidence="3">
    <location>
        <begin position="926"/>
        <end position="937"/>
    </location>
</feature>
<feature type="signal peptide" evidence="4">
    <location>
        <begin position="1"/>
        <end position="25"/>
    </location>
</feature>
<gene>
    <name evidence="5" type="ORF">WKV53_22605</name>
</gene>
<keyword evidence="4" id="KW-0732">Signal</keyword>